<reference evidence="12" key="1">
    <citation type="submission" date="2020-07" db="EMBL/GenBank/DDBJ databases">
        <title>Koleobacter methoxysyntrophicus gen. nov., sp. nov., a novel anaerobic bacterium isolated from deep subsurface oil field and proposal of Koleobacterales ord. nov. in the phylum Firmicutes.</title>
        <authorList>
            <person name="Sakamoto S."/>
            <person name="Tamaki H."/>
        </authorList>
    </citation>
    <scope>NUCLEOTIDE SEQUENCE</scope>
    <source>
        <strain evidence="12">NRmbB1</strain>
    </source>
</reference>
<dbReference type="PANTHER" id="PTHR43394">
    <property type="entry name" value="ATP-DEPENDENT PERMEASE MDL1, MITOCHONDRIAL"/>
    <property type="match status" value="1"/>
</dbReference>
<evidence type="ECO:0000256" key="5">
    <source>
        <dbReference type="ARBA" id="ARBA00022741"/>
    </source>
</evidence>
<dbReference type="Pfam" id="PF00005">
    <property type="entry name" value="ABC_tran"/>
    <property type="match status" value="1"/>
</dbReference>
<proteinExistence type="predicted"/>
<dbReference type="GO" id="GO:0016887">
    <property type="term" value="F:ATP hydrolysis activity"/>
    <property type="evidence" value="ECO:0007669"/>
    <property type="project" value="InterPro"/>
</dbReference>
<dbReference type="KEGG" id="kme:H0A61_02843"/>
<dbReference type="Pfam" id="PF00664">
    <property type="entry name" value="ABC_membrane"/>
    <property type="match status" value="1"/>
</dbReference>
<dbReference type="SUPFAM" id="SSF52540">
    <property type="entry name" value="P-loop containing nucleoside triphosphate hydrolases"/>
    <property type="match status" value="1"/>
</dbReference>
<evidence type="ECO:0000256" key="3">
    <source>
        <dbReference type="ARBA" id="ARBA00022475"/>
    </source>
</evidence>
<evidence type="ECO:0000256" key="8">
    <source>
        <dbReference type="ARBA" id="ARBA00023136"/>
    </source>
</evidence>
<evidence type="ECO:0000313" key="12">
    <source>
        <dbReference type="EMBL" id="QSQ10436.1"/>
    </source>
</evidence>
<dbReference type="PANTHER" id="PTHR43394:SF1">
    <property type="entry name" value="ATP-BINDING CASSETTE SUB-FAMILY B MEMBER 10, MITOCHONDRIAL"/>
    <property type="match status" value="1"/>
</dbReference>
<gene>
    <name evidence="12" type="primary">yheI</name>
    <name evidence="12" type="ORF">H0A61_02843</name>
</gene>
<feature type="transmembrane region" description="Helical" evidence="9">
    <location>
        <begin position="59"/>
        <end position="77"/>
    </location>
</feature>
<dbReference type="PROSITE" id="PS50929">
    <property type="entry name" value="ABC_TM1F"/>
    <property type="match status" value="1"/>
</dbReference>
<dbReference type="EMBL" id="CP059066">
    <property type="protein sequence ID" value="QSQ10436.1"/>
    <property type="molecule type" value="Genomic_DNA"/>
</dbReference>
<organism evidence="12 13">
    <name type="scientific">Koleobacter methoxysyntrophicus</name>
    <dbReference type="NCBI Taxonomy" id="2751313"/>
    <lineage>
        <taxon>Bacteria</taxon>
        <taxon>Bacillati</taxon>
        <taxon>Bacillota</taxon>
        <taxon>Clostridia</taxon>
        <taxon>Koleobacterales</taxon>
        <taxon>Koleobacteraceae</taxon>
        <taxon>Koleobacter</taxon>
    </lineage>
</organism>
<keyword evidence="5" id="KW-0547">Nucleotide-binding</keyword>
<feature type="transmembrane region" description="Helical" evidence="9">
    <location>
        <begin position="243"/>
        <end position="265"/>
    </location>
</feature>
<dbReference type="InterPro" id="IPR017871">
    <property type="entry name" value="ABC_transporter-like_CS"/>
</dbReference>
<evidence type="ECO:0000256" key="9">
    <source>
        <dbReference type="SAM" id="Phobius"/>
    </source>
</evidence>
<feature type="transmembrane region" description="Helical" evidence="9">
    <location>
        <begin position="160"/>
        <end position="178"/>
    </location>
</feature>
<accession>A0A8A0RTG8</accession>
<feature type="transmembrane region" description="Helical" evidence="9">
    <location>
        <begin position="277"/>
        <end position="301"/>
    </location>
</feature>
<keyword evidence="2" id="KW-0813">Transport</keyword>
<dbReference type="InterPro" id="IPR036640">
    <property type="entry name" value="ABC1_TM_sf"/>
</dbReference>
<evidence type="ECO:0000256" key="4">
    <source>
        <dbReference type="ARBA" id="ARBA00022692"/>
    </source>
</evidence>
<keyword evidence="12" id="KW-0378">Hydrolase</keyword>
<feature type="transmembrane region" description="Helical" evidence="9">
    <location>
        <begin position="20"/>
        <end position="39"/>
    </location>
</feature>
<dbReference type="SMART" id="SM00382">
    <property type="entry name" value="AAA"/>
    <property type="match status" value="1"/>
</dbReference>
<dbReference type="InterPro" id="IPR027417">
    <property type="entry name" value="P-loop_NTPase"/>
</dbReference>
<evidence type="ECO:0000256" key="2">
    <source>
        <dbReference type="ARBA" id="ARBA00022448"/>
    </source>
</evidence>
<dbReference type="EC" id="3.6.3.-" evidence="12"/>
<dbReference type="PROSITE" id="PS50893">
    <property type="entry name" value="ABC_TRANSPORTER_2"/>
    <property type="match status" value="1"/>
</dbReference>
<evidence type="ECO:0000313" key="13">
    <source>
        <dbReference type="Proteomes" id="UP000662904"/>
    </source>
</evidence>
<sequence>MKSIFTLKEYFYKYKNMYILGILWLVIVDGLQLAIPKILGRITDALQANAVTKADIVKYALAIVLISIMVAFFRFLWRMYIIGGSRYMEYDLRNRFFSHLQTLSREFYDEHKTGDLMAHATNDINAIRMATGPGVVMLIDAIFLFTAIIILMIKTIDVKLTIIALMPLPFMIFTVTRFGRIIHNRFMKVQEAFSRLTEMVQENIAGIRVIKSFVQESQEIKEFDRISRYNVEMNVRLIKVWGFFFPLIQFLSSLSFMLVLGYGGIQVIYGDISLGDFIAFNSYLLLLLWPMMALGWVINLLQRGAASMDRVNTILNISPGIKDEPDVEDVKNIEGSISFNHLTFSYKDNQPLALKDINIEIPPGYFLGIVGRVGSGKSTLVKLLLRIYKVGNGEIFIDGKDINRMPLRILRENIGYVPQESFLFSTTVGENISLGNPEASTDQITAAAKIAHIYEDILDFPKGFDTPVGERGITLSGGQKQRIALARALIKDPEILILDDALSAVDTSTEEAILKDLKDFMKDKTSIVISHRISTIKDADEIIFLEEGSIAERGNHQELLNRKGLYYRLYQKQLLEEKLELED</sequence>
<evidence type="ECO:0000256" key="6">
    <source>
        <dbReference type="ARBA" id="ARBA00022840"/>
    </source>
</evidence>
<dbReference type="RefSeq" id="WP_206707746.1">
    <property type="nucleotide sequence ID" value="NZ_CP059066.1"/>
</dbReference>
<dbReference type="InterPro" id="IPR039421">
    <property type="entry name" value="Type_1_exporter"/>
</dbReference>
<dbReference type="AlphaFoldDB" id="A0A8A0RTG8"/>
<keyword evidence="13" id="KW-1185">Reference proteome</keyword>
<feature type="domain" description="ABC transporter" evidence="10">
    <location>
        <begin position="337"/>
        <end position="572"/>
    </location>
</feature>
<dbReference type="InterPro" id="IPR011527">
    <property type="entry name" value="ABC1_TM_dom"/>
</dbReference>
<keyword evidence="8 9" id="KW-0472">Membrane</keyword>
<name>A0A8A0RTG8_9FIRM</name>
<evidence type="ECO:0000259" key="10">
    <source>
        <dbReference type="PROSITE" id="PS50893"/>
    </source>
</evidence>
<keyword evidence="6 12" id="KW-0067">ATP-binding</keyword>
<evidence type="ECO:0000259" key="11">
    <source>
        <dbReference type="PROSITE" id="PS50929"/>
    </source>
</evidence>
<dbReference type="GO" id="GO:0005524">
    <property type="term" value="F:ATP binding"/>
    <property type="evidence" value="ECO:0007669"/>
    <property type="project" value="UniProtKB-KW"/>
</dbReference>
<dbReference type="FunFam" id="3.40.50.300:FF:000221">
    <property type="entry name" value="Multidrug ABC transporter ATP-binding protein"/>
    <property type="match status" value="1"/>
</dbReference>
<comment type="subcellular location">
    <subcellularLocation>
        <location evidence="1">Cell membrane</location>
        <topology evidence="1">Multi-pass membrane protein</topology>
    </subcellularLocation>
</comment>
<dbReference type="FunFam" id="1.20.1560.10:FF:000011">
    <property type="entry name" value="Multidrug ABC transporter ATP-binding protein"/>
    <property type="match status" value="1"/>
</dbReference>
<dbReference type="Gene3D" id="1.20.1560.10">
    <property type="entry name" value="ABC transporter type 1, transmembrane domain"/>
    <property type="match status" value="1"/>
</dbReference>
<dbReference type="GO" id="GO:0015421">
    <property type="term" value="F:ABC-type oligopeptide transporter activity"/>
    <property type="evidence" value="ECO:0007669"/>
    <property type="project" value="TreeGrafter"/>
</dbReference>
<dbReference type="InterPro" id="IPR003593">
    <property type="entry name" value="AAA+_ATPase"/>
</dbReference>
<keyword evidence="3" id="KW-1003">Cell membrane</keyword>
<dbReference type="InterPro" id="IPR003439">
    <property type="entry name" value="ABC_transporter-like_ATP-bd"/>
</dbReference>
<dbReference type="PROSITE" id="PS00211">
    <property type="entry name" value="ABC_TRANSPORTER_1"/>
    <property type="match status" value="1"/>
</dbReference>
<dbReference type="CDD" id="cd18541">
    <property type="entry name" value="ABC_6TM_TmrB_like"/>
    <property type="match status" value="1"/>
</dbReference>
<keyword evidence="4 9" id="KW-0812">Transmembrane</keyword>
<dbReference type="GO" id="GO:0005886">
    <property type="term" value="C:plasma membrane"/>
    <property type="evidence" value="ECO:0007669"/>
    <property type="project" value="UniProtKB-SubCell"/>
</dbReference>
<dbReference type="Proteomes" id="UP000662904">
    <property type="component" value="Chromosome"/>
</dbReference>
<feature type="transmembrane region" description="Helical" evidence="9">
    <location>
        <begin position="135"/>
        <end position="154"/>
    </location>
</feature>
<evidence type="ECO:0000256" key="1">
    <source>
        <dbReference type="ARBA" id="ARBA00004651"/>
    </source>
</evidence>
<dbReference type="SUPFAM" id="SSF90123">
    <property type="entry name" value="ABC transporter transmembrane region"/>
    <property type="match status" value="1"/>
</dbReference>
<dbReference type="Gene3D" id="3.40.50.300">
    <property type="entry name" value="P-loop containing nucleotide triphosphate hydrolases"/>
    <property type="match status" value="1"/>
</dbReference>
<keyword evidence="7 9" id="KW-1133">Transmembrane helix</keyword>
<evidence type="ECO:0000256" key="7">
    <source>
        <dbReference type="ARBA" id="ARBA00022989"/>
    </source>
</evidence>
<protein>
    <submittedName>
        <fullName evidence="12">Putative multidrug resistance ABC transporter ATP-binding/permease protein YheI</fullName>
        <ecNumber evidence="12">3.6.3.-</ecNumber>
    </submittedName>
</protein>
<feature type="domain" description="ABC transmembrane type-1" evidence="11">
    <location>
        <begin position="19"/>
        <end position="303"/>
    </location>
</feature>